<keyword evidence="2" id="KW-1185">Reference proteome</keyword>
<protein>
    <submittedName>
        <fullName evidence="1">Uncharacterized protein</fullName>
    </submittedName>
</protein>
<name>A0A220S553_9NEIS</name>
<gene>
    <name evidence="1" type="ORF">BG910_11900</name>
</gene>
<dbReference type="RefSeq" id="WP_089037034.1">
    <property type="nucleotide sequence ID" value="NZ_CP022278.1"/>
</dbReference>
<accession>A0A220S553</accession>
<reference evidence="1 2" key="1">
    <citation type="submission" date="2017-06" db="EMBL/GenBank/DDBJ databases">
        <title>Neisseria chenwenguii sp. nov., isolated from the intestinal contents of Tibetan Plateau Pika in Yushu, Qinghai Province, China.</title>
        <authorList>
            <person name="Zhang G."/>
        </authorList>
    </citation>
    <scope>NUCLEOTIDE SEQUENCE [LARGE SCALE GENOMIC DNA]</scope>
    <source>
        <strain evidence="1 2">10023</strain>
    </source>
</reference>
<dbReference type="PROSITE" id="PS51257">
    <property type="entry name" value="PROKAR_LIPOPROTEIN"/>
    <property type="match status" value="1"/>
</dbReference>
<dbReference type="EMBL" id="CP022278">
    <property type="protein sequence ID" value="ASK28345.1"/>
    <property type="molecule type" value="Genomic_DNA"/>
</dbReference>
<dbReference type="Proteomes" id="UP000198238">
    <property type="component" value="Chromosome"/>
</dbReference>
<dbReference type="AlphaFoldDB" id="A0A220S553"/>
<dbReference type="InterPro" id="IPR005586">
    <property type="entry name" value="ABC_trans_aux"/>
</dbReference>
<organism evidence="1 2">
    <name type="scientific">Neisseria chenwenguii</name>
    <dbReference type="NCBI Taxonomy" id="1853278"/>
    <lineage>
        <taxon>Bacteria</taxon>
        <taxon>Pseudomonadati</taxon>
        <taxon>Pseudomonadota</taxon>
        <taxon>Betaproteobacteria</taxon>
        <taxon>Neisseriales</taxon>
        <taxon>Neisseriaceae</taxon>
        <taxon>Neisseria</taxon>
    </lineage>
</organism>
<dbReference type="Gene3D" id="3.40.50.10610">
    <property type="entry name" value="ABC-type transport auxiliary lipoprotein component"/>
    <property type="match status" value="1"/>
</dbReference>
<evidence type="ECO:0000313" key="2">
    <source>
        <dbReference type="Proteomes" id="UP000198238"/>
    </source>
</evidence>
<dbReference type="OrthoDB" id="8536577at2"/>
<dbReference type="KEGG" id="nei:BG910_11900"/>
<proteinExistence type="predicted"/>
<dbReference type="Pfam" id="PF03886">
    <property type="entry name" value="ABC_trans_aux"/>
    <property type="match status" value="1"/>
</dbReference>
<evidence type="ECO:0000313" key="1">
    <source>
        <dbReference type="EMBL" id="ASK28345.1"/>
    </source>
</evidence>
<sequence length="172" mass="18443">MRLFPTAAALALAACSSAPATQYFMLPDSQYSRPAAQGEEVAVKVFLAAPLDNGGLVYQTDALSINFAKNNLWASPLDAALANSFSNKLNRLNPRYVYAPAGRSQSGKTLKIYVEAFNGSYRGQTVVVGYAQWPNGQTRPFKAETAQQGDGYAAMVQSLEQGLQAAAEQIAR</sequence>
<dbReference type="SUPFAM" id="SSF159594">
    <property type="entry name" value="XCC0632-like"/>
    <property type="match status" value="1"/>
</dbReference>